<evidence type="ECO:0000313" key="2">
    <source>
        <dbReference type="Proteomes" id="UP000189940"/>
    </source>
</evidence>
<gene>
    <name evidence="1" type="ORF">B2M20_17680</name>
</gene>
<dbReference type="EMBL" id="MWPQ01000066">
    <property type="protein sequence ID" value="OPH81438.1"/>
    <property type="molecule type" value="Genomic_DNA"/>
</dbReference>
<dbReference type="RefSeq" id="WP_079448339.1">
    <property type="nucleotide sequence ID" value="NZ_MWPQ01000066.1"/>
</dbReference>
<keyword evidence="2" id="KW-1185">Reference proteome</keyword>
<sequence length="127" mass="13907">MPDSALSPPTLAKPPVDHIPLGGFVRVKEGPMSSTPDPTLTPGCDSLERRTKWRTTINHVAVVFFEGDTGMYSCRVCNVTNDGASIRLSGLDIVPPVFDISFDNFRTSRPCRLIWQNGDLIGVAFED</sequence>
<evidence type="ECO:0000313" key="1">
    <source>
        <dbReference type="EMBL" id="OPH81438.1"/>
    </source>
</evidence>
<proteinExistence type="predicted"/>
<protein>
    <recommendedName>
        <fullName evidence="3">PilZ domain-containing protein</fullName>
    </recommendedName>
</protein>
<dbReference type="OrthoDB" id="8239203at2"/>
<name>A0A1V4HTY2_NITVU</name>
<organism evidence="1 2">
    <name type="scientific">Nitrobacter vulgaris</name>
    <dbReference type="NCBI Taxonomy" id="29421"/>
    <lineage>
        <taxon>Bacteria</taxon>
        <taxon>Pseudomonadati</taxon>
        <taxon>Pseudomonadota</taxon>
        <taxon>Alphaproteobacteria</taxon>
        <taxon>Hyphomicrobiales</taxon>
        <taxon>Nitrobacteraceae</taxon>
        <taxon>Nitrobacter</taxon>
    </lineage>
</organism>
<dbReference type="STRING" id="29421.B2M20_17680"/>
<evidence type="ECO:0008006" key="3">
    <source>
        <dbReference type="Google" id="ProtNLM"/>
    </source>
</evidence>
<accession>A0A1V4HTY2</accession>
<reference evidence="1 2" key="1">
    <citation type="submission" date="2017-02" db="EMBL/GenBank/DDBJ databases">
        <title>Genome sequence of the nitrite-oxidizing bacterium Nitrobacter vulgaris strain Ab1.</title>
        <authorList>
            <person name="Mellbye B.L."/>
            <person name="Davis E.W."/>
            <person name="Spieck E."/>
            <person name="Chang J.H."/>
            <person name="Bottomley P.J."/>
            <person name="Sayavedra-Soto L.A."/>
        </authorList>
    </citation>
    <scope>NUCLEOTIDE SEQUENCE [LARGE SCALE GENOMIC DNA]</scope>
    <source>
        <strain evidence="1 2">Ab1</strain>
    </source>
</reference>
<dbReference type="AlphaFoldDB" id="A0A1V4HTY2"/>
<comment type="caution">
    <text evidence="1">The sequence shown here is derived from an EMBL/GenBank/DDBJ whole genome shotgun (WGS) entry which is preliminary data.</text>
</comment>
<dbReference type="SUPFAM" id="SSF141371">
    <property type="entry name" value="PilZ domain-like"/>
    <property type="match status" value="1"/>
</dbReference>
<dbReference type="Proteomes" id="UP000189940">
    <property type="component" value="Unassembled WGS sequence"/>
</dbReference>